<evidence type="ECO:0000313" key="1">
    <source>
        <dbReference type="EMBL" id="KWA83834.1"/>
    </source>
</evidence>
<dbReference type="Proteomes" id="UP000060630">
    <property type="component" value="Unassembled WGS sequence"/>
</dbReference>
<evidence type="ECO:0008006" key="3">
    <source>
        <dbReference type="Google" id="ProtNLM"/>
    </source>
</evidence>
<accession>A0A119HFG2</accession>
<proteinExistence type="predicted"/>
<dbReference type="EMBL" id="LPHD01000049">
    <property type="protein sequence ID" value="KWA83834.1"/>
    <property type="molecule type" value="Genomic_DNA"/>
</dbReference>
<name>A0A119HFG2_9BURK</name>
<dbReference type="AlphaFoldDB" id="A0A119HFG2"/>
<protein>
    <recommendedName>
        <fullName evidence="3">TrfA protein</fullName>
    </recommendedName>
</protein>
<evidence type="ECO:0000313" key="2">
    <source>
        <dbReference type="Proteomes" id="UP000060630"/>
    </source>
</evidence>
<dbReference type="RefSeq" id="WP_060192055.1">
    <property type="nucleotide sequence ID" value="NZ_LPHD01000049.1"/>
</dbReference>
<gene>
    <name evidence="1" type="ORF">WL29_20940</name>
</gene>
<reference evidence="1 2" key="1">
    <citation type="submission" date="2015-11" db="EMBL/GenBank/DDBJ databases">
        <title>Expanding the genomic diversity of Burkholderia species for the development of highly accurate diagnostics.</title>
        <authorList>
            <person name="Sahl J."/>
            <person name="Keim P."/>
            <person name="Wagner D."/>
        </authorList>
    </citation>
    <scope>NUCLEOTIDE SEQUENCE [LARGE SCALE GENOMIC DNA]</scope>
    <source>
        <strain evidence="1 2">MSMB2087WGS</strain>
    </source>
</reference>
<comment type="caution">
    <text evidence="1">The sequence shown here is derived from an EMBL/GenBank/DDBJ whole genome shotgun (WGS) entry which is preliminary data.</text>
</comment>
<sequence>MSTQLSLDLVLQSRAVARAALDAAGSQQEKLEAGSRTLALAARRAAARAKAEEHPILELELTATPAAVNAARTRRAVRRGRDVYLPCWSDFAVGLPNALLRSRMWTAGEGGDSWMEGEEIATLGQDARILYTGKQLTQYDRRVFAACLDYYKEDRPLSDGGSSAWVCVSFYQFAQSMGLAYTLNTHKALRASLIRLEAAALRVGAGNLELPVPRLLEVAFDDGYHTRPDKALKGSDQIAFRVLEQFASLYGPTAWTAVPKPALEMRGIRAWLAGFYATHRAPRELPFSKLQSLSGMTCRPNDFRACVLRALEELSNPETENDIRVARYKVSDDRKAITVVLARWGATPVLPAPAEDDDI</sequence>
<organism evidence="1 2">
    <name type="scientific">Burkholderia ubonensis</name>
    <dbReference type="NCBI Taxonomy" id="101571"/>
    <lineage>
        <taxon>Bacteria</taxon>
        <taxon>Pseudomonadati</taxon>
        <taxon>Pseudomonadota</taxon>
        <taxon>Betaproteobacteria</taxon>
        <taxon>Burkholderiales</taxon>
        <taxon>Burkholderiaceae</taxon>
        <taxon>Burkholderia</taxon>
        <taxon>Burkholderia cepacia complex</taxon>
    </lineage>
</organism>